<dbReference type="PANTHER" id="PTHR15970">
    <property type="entry name" value="ELL-ASSOCIATED FACTOR EAF"/>
    <property type="match status" value="1"/>
</dbReference>
<keyword evidence="4" id="KW-0805">Transcription regulation</keyword>
<keyword evidence="3" id="KW-0597">Phosphoprotein</keyword>
<evidence type="ECO:0000256" key="5">
    <source>
        <dbReference type="ARBA" id="ARBA00023159"/>
    </source>
</evidence>
<organism evidence="10 11">
    <name type="scientific">Riccia fluitans</name>
    <dbReference type="NCBI Taxonomy" id="41844"/>
    <lineage>
        <taxon>Eukaryota</taxon>
        <taxon>Viridiplantae</taxon>
        <taxon>Streptophyta</taxon>
        <taxon>Embryophyta</taxon>
        <taxon>Marchantiophyta</taxon>
        <taxon>Marchantiopsida</taxon>
        <taxon>Marchantiidae</taxon>
        <taxon>Marchantiales</taxon>
        <taxon>Ricciaceae</taxon>
        <taxon>Riccia</taxon>
    </lineage>
</organism>
<feature type="compositionally biased region" description="Acidic residues" evidence="8">
    <location>
        <begin position="379"/>
        <end position="395"/>
    </location>
</feature>
<evidence type="ECO:0000256" key="3">
    <source>
        <dbReference type="ARBA" id="ARBA00022553"/>
    </source>
</evidence>
<dbReference type="PANTHER" id="PTHR15970:SF2">
    <property type="entry name" value="ELL-ASSOCIATED FACTOR EAF"/>
    <property type="match status" value="1"/>
</dbReference>
<keyword evidence="7" id="KW-0539">Nucleus</keyword>
<gene>
    <name evidence="10" type="ORF">R1flu_020197</name>
</gene>
<dbReference type="Pfam" id="PF09816">
    <property type="entry name" value="EAF"/>
    <property type="match status" value="1"/>
</dbReference>
<evidence type="ECO:0000256" key="2">
    <source>
        <dbReference type="ARBA" id="ARBA00007798"/>
    </source>
</evidence>
<protein>
    <recommendedName>
        <fullName evidence="9">Transcription elongation factor Eaf N-terminal domain-containing protein</fullName>
    </recommendedName>
</protein>
<dbReference type="AlphaFoldDB" id="A0ABD1ZPN3"/>
<accession>A0ABD1ZPN3</accession>
<evidence type="ECO:0000256" key="7">
    <source>
        <dbReference type="ARBA" id="ARBA00023242"/>
    </source>
</evidence>
<feature type="compositionally biased region" description="Low complexity" evidence="8">
    <location>
        <begin position="344"/>
        <end position="378"/>
    </location>
</feature>
<reference evidence="10 11" key="1">
    <citation type="submission" date="2024-09" db="EMBL/GenBank/DDBJ databases">
        <title>Chromosome-scale assembly of Riccia fluitans.</title>
        <authorList>
            <person name="Paukszto L."/>
            <person name="Sawicki J."/>
            <person name="Karawczyk K."/>
            <person name="Piernik-Szablinska J."/>
            <person name="Szczecinska M."/>
            <person name="Mazdziarz M."/>
        </authorList>
    </citation>
    <scope>NUCLEOTIDE SEQUENCE [LARGE SCALE GENOMIC DNA]</scope>
    <source>
        <strain evidence="10">Rf_01</strain>
        <tissue evidence="10">Aerial parts of the thallus</tissue>
    </source>
</reference>
<evidence type="ECO:0000256" key="4">
    <source>
        <dbReference type="ARBA" id="ARBA00023015"/>
    </source>
</evidence>
<evidence type="ECO:0000259" key="9">
    <source>
        <dbReference type="Pfam" id="PF09816"/>
    </source>
</evidence>
<name>A0ABD1ZPN3_9MARC</name>
<feature type="compositionally biased region" description="Low complexity" evidence="8">
    <location>
        <begin position="266"/>
        <end position="276"/>
    </location>
</feature>
<comment type="similarity">
    <text evidence="2">Belongs to the EAF family.</text>
</comment>
<comment type="caution">
    <text evidence="10">The sequence shown here is derived from an EMBL/GenBank/DDBJ whole genome shotgun (WGS) entry which is preliminary data.</text>
</comment>
<keyword evidence="11" id="KW-1185">Reference proteome</keyword>
<dbReference type="InterPro" id="IPR019194">
    <property type="entry name" value="Tscrpt_elong_fac_Eaf_N"/>
</dbReference>
<keyword evidence="6" id="KW-0804">Transcription</keyword>
<evidence type="ECO:0000313" key="11">
    <source>
        <dbReference type="Proteomes" id="UP001605036"/>
    </source>
</evidence>
<evidence type="ECO:0000256" key="1">
    <source>
        <dbReference type="ARBA" id="ARBA00004123"/>
    </source>
</evidence>
<feature type="compositionally biased region" description="Acidic residues" evidence="8">
    <location>
        <begin position="306"/>
        <end position="332"/>
    </location>
</feature>
<feature type="region of interest" description="Disordered" evidence="8">
    <location>
        <begin position="177"/>
        <end position="395"/>
    </location>
</feature>
<dbReference type="InterPro" id="IPR027093">
    <property type="entry name" value="EAF_fam"/>
</dbReference>
<keyword evidence="5" id="KW-0010">Activator</keyword>
<evidence type="ECO:0000313" key="10">
    <source>
        <dbReference type="EMBL" id="KAL2652069.1"/>
    </source>
</evidence>
<feature type="domain" description="Transcription elongation factor Eaf N-terminal" evidence="9">
    <location>
        <begin position="80"/>
        <end position="178"/>
    </location>
</feature>
<proteinExistence type="inferred from homology"/>
<dbReference type="EMBL" id="JBHFFA010000001">
    <property type="protein sequence ID" value="KAL2652069.1"/>
    <property type="molecule type" value="Genomic_DNA"/>
</dbReference>
<evidence type="ECO:0000256" key="6">
    <source>
        <dbReference type="ARBA" id="ARBA00023163"/>
    </source>
</evidence>
<dbReference type="Proteomes" id="UP001605036">
    <property type="component" value="Unassembled WGS sequence"/>
</dbReference>
<evidence type="ECO:0000256" key="8">
    <source>
        <dbReference type="SAM" id="MobiDB-lite"/>
    </source>
</evidence>
<dbReference type="GO" id="GO:0005654">
    <property type="term" value="C:nucleoplasm"/>
    <property type="evidence" value="ECO:0007669"/>
    <property type="project" value="UniProtKB-ARBA"/>
</dbReference>
<comment type="subcellular location">
    <subcellularLocation>
        <location evidence="1">Nucleus</location>
    </subcellularLocation>
</comment>
<sequence length="395" mass="42189">MLPCSAAGKERVQFQQFIAERLAARETINGKLRCHLSVEKSFKVIAAGVARREGSKNFSSLHAPCNAMVKAKEPVAEQWYPLNLGSTCHDDATTRFYSLRYEFKPASIDVTRPGTLHNSTENKVTVEFFNNQAGKPKVGFQGNSEECKELDAVLFFDGKSFTLERMHRAVKSLRHIRQPGESSAAAQGLNLKDNDPEEDVNVNGIEKISASQGTEKSAKKPPVAPVQREKIEAEEITPAPTKPDPPAKKKANKKPPAEPKNKNKKATSPAAPASPAGRKRDREPSPVNVDEDEKEGGSPAKKATPDEELEVEELVEELSEYEEVDISEDEGAVDQTAASLRAQAAEGAENAKASSSSSSSGSGSSASGSGSGSSSSDSGSDDEDSASSADDGDDI</sequence>